<evidence type="ECO:0000259" key="1">
    <source>
        <dbReference type="Pfam" id="PF01370"/>
    </source>
</evidence>
<reference evidence="2" key="1">
    <citation type="journal article" date="2014" name="Nat. Commun.">
        <title>The emerging biofuel crop Camelina sativa retains a highly undifferentiated hexaploid genome structure.</title>
        <authorList>
            <person name="Kagale S."/>
            <person name="Koh C."/>
            <person name="Nixon J."/>
            <person name="Bollina V."/>
            <person name="Clarke W.E."/>
            <person name="Tuteja R."/>
            <person name="Spillane C."/>
            <person name="Robinson S.J."/>
            <person name="Links M.G."/>
            <person name="Clarke C."/>
            <person name="Higgins E.E."/>
            <person name="Huebert T."/>
            <person name="Sharpe A.G."/>
            <person name="Parkin I.A."/>
        </authorList>
    </citation>
    <scope>NUCLEOTIDE SEQUENCE [LARGE SCALE GENOMIC DNA]</scope>
    <source>
        <strain evidence="2">cv. DH55</strain>
    </source>
</reference>
<keyword evidence="2" id="KW-1185">Reference proteome</keyword>
<dbReference type="InterPro" id="IPR001509">
    <property type="entry name" value="Epimerase_deHydtase"/>
</dbReference>
<dbReference type="RefSeq" id="XP_019092777.1">
    <property type="nucleotide sequence ID" value="XM_019237232.1"/>
</dbReference>
<dbReference type="InterPro" id="IPR036291">
    <property type="entry name" value="NAD(P)-bd_dom_sf"/>
</dbReference>
<gene>
    <name evidence="3" type="primary">LOC104747789</name>
</gene>
<organism evidence="2 3">
    <name type="scientific">Camelina sativa</name>
    <name type="common">False flax</name>
    <name type="synonym">Myagrum sativum</name>
    <dbReference type="NCBI Taxonomy" id="90675"/>
    <lineage>
        <taxon>Eukaryota</taxon>
        <taxon>Viridiplantae</taxon>
        <taxon>Streptophyta</taxon>
        <taxon>Embryophyta</taxon>
        <taxon>Tracheophyta</taxon>
        <taxon>Spermatophyta</taxon>
        <taxon>Magnoliopsida</taxon>
        <taxon>eudicotyledons</taxon>
        <taxon>Gunneridae</taxon>
        <taxon>Pentapetalae</taxon>
        <taxon>rosids</taxon>
        <taxon>malvids</taxon>
        <taxon>Brassicales</taxon>
        <taxon>Brassicaceae</taxon>
        <taxon>Camelineae</taxon>
        <taxon>Camelina</taxon>
    </lineage>
</organism>
<proteinExistence type="predicted"/>
<dbReference type="Proteomes" id="UP000694864">
    <property type="component" value="Chromosome 15"/>
</dbReference>
<evidence type="ECO:0000313" key="3">
    <source>
        <dbReference type="RefSeq" id="XP_019092777.1"/>
    </source>
</evidence>
<sequence>MVAVQKEKVCVTGAGGFLGSWVVDLLLSRDYFVHGTVRDPATMMMDPTMVDYHLQLRSAGPKTVVWILTRRLSKYGGAILCLCHNRTSSSGQVSGMMDFFFLFFLRFQVVLLWA</sequence>
<dbReference type="Gene3D" id="3.40.50.720">
    <property type="entry name" value="NAD(P)-binding Rossmann-like Domain"/>
    <property type="match status" value="1"/>
</dbReference>
<dbReference type="Pfam" id="PF01370">
    <property type="entry name" value="Epimerase"/>
    <property type="match status" value="1"/>
</dbReference>
<reference evidence="3" key="2">
    <citation type="submission" date="2025-08" db="UniProtKB">
        <authorList>
            <consortium name="RefSeq"/>
        </authorList>
    </citation>
    <scope>IDENTIFICATION</scope>
    <source>
        <tissue evidence="3">Leaf</tissue>
    </source>
</reference>
<feature type="domain" description="NAD-dependent epimerase/dehydratase" evidence="1">
    <location>
        <begin position="9"/>
        <end position="41"/>
    </location>
</feature>
<evidence type="ECO:0000313" key="2">
    <source>
        <dbReference type="Proteomes" id="UP000694864"/>
    </source>
</evidence>
<name>A0ABM1R189_CAMSA</name>
<protein>
    <submittedName>
        <fullName evidence="3">Dihydroflavonol 4-reductase-like isoform X1</fullName>
    </submittedName>
</protein>
<accession>A0ABM1R189</accession>
<dbReference type="GeneID" id="104747789"/>
<dbReference type="SUPFAM" id="SSF51735">
    <property type="entry name" value="NAD(P)-binding Rossmann-fold domains"/>
    <property type="match status" value="1"/>
</dbReference>